<dbReference type="Gene3D" id="3.30.200.110">
    <property type="entry name" value="Inositol-pentakisphosphate 2-kinase, N-lobe"/>
    <property type="match status" value="1"/>
</dbReference>
<dbReference type="InterPro" id="IPR043001">
    <property type="entry name" value="IP5_2-K_N_lobe"/>
</dbReference>
<dbReference type="GO" id="GO:0005634">
    <property type="term" value="C:nucleus"/>
    <property type="evidence" value="ECO:0007669"/>
    <property type="project" value="TreeGrafter"/>
</dbReference>
<comment type="catalytic activity">
    <reaction evidence="1 8">
        <text>1D-myo-inositol 1,3,4,5,6-pentakisphosphate + ATP = 1D-myo-inositol hexakisphosphate + ADP + H(+)</text>
        <dbReference type="Rhea" id="RHEA:20313"/>
        <dbReference type="ChEBI" id="CHEBI:15378"/>
        <dbReference type="ChEBI" id="CHEBI:30616"/>
        <dbReference type="ChEBI" id="CHEBI:57733"/>
        <dbReference type="ChEBI" id="CHEBI:58130"/>
        <dbReference type="ChEBI" id="CHEBI:456216"/>
        <dbReference type="EC" id="2.7.1.158"/>
    </reaction>
</comment>
<dbReference type="PANTHER" id="PTHR14456">
    <property type="entry name" value="INOSITOL POLYPHOSPHATE KINASE 1"/>
    <property type="match status" value="1"/>
</dbReference>
<dbReference type="AlphaFoldDB" id="A0A077WFC4"/>
<dbReference type="GO" id="GO:0032958">
    <property type="term" value="P:inositol phosphate biosynthetic process"/>
    <property type="evidence" value="ECO:0007669"/>
    <property type="project" value="TreeGrafter"/>
</dbReference>
<keyword evidence="7 8" id="KW-0067">ATP-binding</keyword>
<protein>
    <recommendedName>
        <fullName evidence="3 8">Inositol-pentakisphosphate 2-kinase</fullName>
        <ecNumber evidence="2 8">2.7.1.158</ecNumber>
    </recommendedName>
</protein>
<reference evidence="9" key="1">
    <citation type="journal article" date="2014" name="Genome Announc.">
        <title>De novo whole-genome sequence and genome annotation of Lichtheimia ramosa.</title>
        <authorList>
            <person name="Linde J."/>
            <person name="Schwartze V."/>
            <person name="Binder U."/>
            <person name="Lass-Florl C."/>
            <person name="Voigt K."/>
            <person name="Horn F."/>
        </authorList>
    </citation>
    <scope>NUCLEOTIDE SEQUENCE</scope>
    <source>
        <strain evidence="9">JMRC FSU:6197</strain>
    </source>
</reference>
<evidence type="ECO:0000256" key="5">
    <source>
        <dbReference type="ARBA" id="ARBA00022741"/>
    </source>
</evidence>
<comment type="function">
    <text evidence="8">Phosphorylates Ins(1,3,4,5,6)P5 at position 2 to form Ins(1,2,3,4,5,6)P6 (InsP6 or phytate).</text>
</comment>
<evidence type="ECO:0000256" key="6">
    <source>
        <dbReference type="ARBA" id="ARBA00022777"/>
    </source>
</evidence>
<dbReference type="EMBL" id="LK023318">
    <property type="protein sequence ID" value="CDS06120.1"/>
    <property type="molecule type" value="Genomic_DNA"/>
</dbReference>
<keyword evidence="6 8" id="KW-0418">Kinase</keyword>
<dbReference type="OrthoDB" id="272370at2759"/>
<comment type="domain">
    <text evidence="8">The EXKPK motif is conserved in inositol-pentakisphosphate 2-kinases of both family 1 and 2.</text>
</comment>
<evidence type="ECO:0000313" key="9">
    <source>
        <dbReference type="EMBL" id="CDS06120.1"/>
    </source>
</evidence>
<accession>A0A077WFC4</accession>
<keyword evidence="4 8" id="KW-0808">Transferase</keyword>
<organism evidence="9">
    <name type="scientific">Lichtheimia ramosa</name>
    <dbReference type="NCBI Taxonomy" id="688394"/>
    <lineage>
        <taxon>Eukaryota</taxon>
        <taxon>Fungi</taxon>
        <taxon>Fungi incertae sedis</taxon>
        <taxon>Mucoromycota</taxon>
        <taxon>Mucoromycotina</taxon>
        <taxon>Mucoromycetes</taxon>
        <taxon>Mucorales</taxon>
        <taxon>Lichtheimiaceae</taxon>
        <taxon>Lichtheimia</taxon>
    </lineage>
</organism>
<sequence length="398" mass="47183">MDIDLSQVQHWIYGAEGNETIVLRYVGDNSLLTGYVLRLKKQTTLPKDQGPSPQFSLDFSNQVIAPLIGQEYMVPLSIVAVSKDFLQAISTKIEKHRPERRRSRQLDLSQQWGFLAPDLTYQYPWAVELKPKWGFKPVSSKIHPKHRHVKKRTCRFCMHSCLKHGRTDLEYCPLDLYSRDPIRVQRGLKALRREKHLHKNYQMHGRYQHELQDDSITFWMDELLQLVLCHDPILKRLHRLQRRLDHLDIEHIWHIYTSMCNGEPLAGVFDINTWKRVVERFKARSSTSSHDESDYQQHLFEFVLSMIFKDCSIFISIAEIQNDNVSNTHPKLQHPKTIRLSNGNMYQYNINLVDVDLKMMTKIPYWYELDQRIVSHTINMDYVKHCQEVVWESENDDE</sequence>
<dbReference type="Pfam" id="PF06090">
    <property type="entry name" value="Ins_P5_2-kin"/>
    <property type="match status" value="1"/>
</dbReference>
<dbReference type="GO" id="GO:0035299">
    <property type="term" value="F:inositol-1,3,4,5,6-pentakisphosphate 2-kinase activity"/>
    <property type="evidence" value="ECO:0007669"/>
    <property type="project" value="UniProtKB-EC"/>
</dbReference>
<keyword evidence="5 8" id="KW-0547">Nucleotide-binding</keyword>
<gene>
    <name evidence="9" type="ORF">LRAMOSA08648</name>
</gene>
<evidence type="ECO:0000256" key="1">
    <source>
        <dbReference type="ARBA" id="ARBA00001774"/>
    </source>
</evidence>
<dbReference type="InterPro" id="IPR009286">
    <property type="entry name" value="Ins_P5_2-kin"/>
</dbReference>
<proteinExistence type="predicted"/>
<dbReference type="GO" id="GO:0005524">
    <property type="term" value="F:ATP binding"/>
    <property type="evidence" value="ECO:0007669"/>
    <property type="project" value="UniProtKB-KW"/>
</dbReference>
<name>A0A077WFC4_9FUNG</name>
<evidence type="ECO:0000256" key="3">
    <source>
        <dbReference type="ARBA" id="ARBA00014846"/>
    </source>
</evidence>
<evidence type="ECO:0000256" key="2">
    <source>
        <dbReference type="ARBA" id="ARBA00012023"/>
    </source>
</evidence>
<dbReference type="EC" id="2.7.1.158" evidence="2 8"/>
<dbReference type="PANTHER" id="PTHR14456:SF2">
    <property type="entry name" value="INOSITOL-PENTAKISPHOSPHATE 2-KINASE"/>
    <property type="match status" value="1"/>
</dbReference>
<evidence type="ECO:0000256" key="7">
    <source>
        <dbReference type="ARBA" id="ARBA00022840"/>
    </source>
</evidence>
<evidence type="ECO:0000256" key="8">
    <source>
        <dbReference type="RuleBase" id="RU364126"/>
    </source>
</evidence>
<evidence type="ECO:0000256" key="4">
    <source>
        <dbReference type="ARBA" id="ARBA00022679"/>
    </source>
</evidence>